<comment type="caution">
    <text evidence="7">The sequence shown here is derived from an EMBL/GenBank/DDBJ whole genome shotgun (WGS) entry which is preliminary data.</text>
</comment>
<dbReference type="GO" id="GO:0036064">
    <property type="term" value="C:ciliary basal body"/>
    <property type="evidence" value="ECO:0007669"/>
    <property type="project" value="TreeGrafter"/>
</dbReference>
<dbReference type="AlphaFoldDB" id="A0AA47N835"/>
<keyword evidence="4" id="KW-0969">Cilium</keyword>
<evidence type="ECO:0000256" key="1">
    <source>
        <dbReference type="ARBA" id="ARBA00004138"/>
    </source>
</evidence>
<dbReference type="Proteomes" id="UP001174136">
    <property type="component" value="Unassembled WGS sequence"/>
</dbReference>
<dbReference type="EMBL" id="JAOPHQ010000581">
    <property type="protein sequence ID" value="KAK0154152.1"/>
    <property type="molecule type" value="Genomic_DNA"/>
</dbReference>
<evidence type="ECO:0000256" key="3">
    <source>
        <dbReference type="ARBA" id="ARBA00022737"/>
    </source>
</evidence>
<evidence type="ECO:0000256" key="6">
    <source>
        <dbReference type="SAM" id="MobiDB-lite"/>
    </source>
</evidence>
<name>A0AA47N835_MERPO</name>
<evidence type="ECO:0000256" key="5">
    <source>
        <dbReference type="ARBA" id="ARBA00023273"/>
    </source>
</evidence>
<keyword evidence="8" id="KW-1185">Reference proteome</keyword>
<evidence type="ECO:0000313" key="7">
    <source>
        <dbReference type="EMBL" id="KAK0154152.1"/>
    </source>
</evidence>
<evidence type="ECO:0000313" key="8">
    <source>
        <dbReference type="Proteomes" id="UP001174136"/>
    </source>
</evidence>
<dbReference type="GO" id="GO:0005930">
    <property type="term" value="C:axoneme"/>
    <property type="evidence" value="ECO:0007669"/>
    <property type="project" value="TreeGrafter"/>
</dbReference>
<evidence type="ECO:0000256" key="2">
    <source>
        <dbReference type="ARBA" id="ARBA00022574"/>
    </source>
</evidence>
<evidence type="ECO:0000256" key="4">
    <source>
        <dbReference type="ARBA" id="ARBA00023069"/>
    </source>
</evidence>
<organism evidence="7 8">
    <name type="scientific">Merluccius polli</name>
    <name type="common">Benguela hake</name>
    <name type="synonym">Merluccius cadenati</name>
    <dbReference type="NCBI Taxonomy" id="89951"/>
    <lineage>
        <taxon>Eukaryota</taxon>
        <taxon>Metazoa</taxon>
        <taxon>Chordata</taxon>
        <taxon>Craniata</taxon>
        <taxon>Vertebrata</taxon>
        <taxon>Euteleostomi</taxon>
        <taxon>Actinopterygii</taxon>
        <taxon>Neopterygii</taxon>
        <taxon>Teleostei</taxon>
        <taxon>Neoteleostei</taxon>
        <taxon>Acanthomorphata</taxon>
        <taxon>Zeiogadaria</taxon>
        <taxon>Gadariae</taxon>
        <taxon>Gadiformes</taxon>
        <taxon>Gadoidei</taxon>
        <taxon>Merlucciidae</taxon>
        <taxon>Merluccius</taxon>
    </lineage>
</organism>
<feature type="region of interest" description="Disordered" evidence="6">
    <location>
        <begin position="1"/>
        <end position="23"/>
    </location>
</feature>
<keyword evidence="2" id="KW-0853">WD repeat</keyword>
<dbReference type="GO" id="GO:0042073">
    <property type="term" value="P:intraciliary transport"/>
    <property type="evidence" value="ECO:0007669"/>
    <property type="project" value="TreeGrafter"/>
</dbReference>
<reference evidence="7" key="1">
    <citation type="journal article" date="2023" name="Front. Mar. Sci.">
        <title>A new Merluccius polli reference genome to investigate the effects of global change in West African waters.</title>
        <authorList>
            <person name="Mateo J.L."/>
            <person name="Blanco-Fernandez C."/>
            <person name="Garcia-Vazquez E."/>
            <person name="Machado-Schiaffino G."/>
        </authorList>
    </citation>
    <scope>NUCLEOTIDE SEQUENCE</scope>
    <source>
        <strain evidence="7">C29</strain>
        <tissue evidence="7">Fin</tissue>
    </source>
</reference>
<dbReference type="PANTHER" id="PTHR15722:SF2">
    <property type="entry name" value="INTRAFLAGELLAR TRANSPORT PROTEIN 172 HOMOLOG"/>
    <property type="match status" value="1"/>
</dbReference>
<accession>A0AA47N835</accession>
<keyword evidence="5" id="KW-0966">Cell projection</keyword>
<gene>
    <name evidence="7" type="primary">ift172_1</name>
    <name evidence="7" type="ORF">N1851_003776</name>
</gene>
<keyword evidence="3" id="KW-0677">Repeat</keyword>
<dbReference type="GO" id="GO:0030992">
    <property type="term" value="C:intraciliary transport particle B"/>
    <property type="evidence" value="ECO:0007669"/>
    <property type="project" value="TreeGrafter"/>
</dbReference>
<dbReference type="PANTHER" id="PTHR15722">
    <property type="entry name" value="IFT140/172-RELATED"/>
    <property type="match status" value="1"/>
</dbReference>
<protein>
    <submittedName>
        <fullName evidence="7">Intraflagellar transport protein 172</fullName>
    </submittedName>
</protein>
<sequence>MPPGRLPGEVFRARPTGRRPRGRPRTRWRDYLVGVDVMAALDMYVERGQWEKCLETASKQNFKILHKYVALYATHLIKEGEAQNALHLYVQHGAPSNPQNFNIYKRMFLDLLNLSGTDLPEGYRMWADLRNFLLLLCDNIAKSSEANSVSHEEFEQMLLIAHYCATRCAANGVDQLVSISTKLSVSLLRHTELVAADKAFYEAGLACRAIGWENMAFIFLNHFLDLSDGIDEGNLDSLDHSDFQETDIPFEVPVPSKLHVSEAQREEIRDWVLAASMDQRVQQVLPRDERDTYEASLLASNTGIRSLPCVITGYPVLRNQMNFKAPGKAANKDDWNKFLMATKTTHSPECQDVLRFVSQWCGGLPASGFSFH</sequence>
<comment type="subcellular location">
    <subcellularLocation>
        <location evidence="1">Cell projection</location>
        <location evidence="1">Cilium</location>
    </subcellularLocation>
</comment>
<proteinExistence type="predicted"/>